<reference evidence="7 8" key="1">
    <citation type="submission" date="2019-07" db="EMBL/GenBank/DDBJ databases">
        <title>Genomic Encyclopedia of Archaeal and Bacterial Type Strains, Phase II (KMG-II): from individual species to whole genera.</title>
        <authorList>
            <person name="Goeker M."/>
        </authorList>
    </citation>
    <scope>NUCLEOTIDE SEQUENCE [LARGE SCALE GENOMIC DNA]</scope>
    <source>
        <strain evidence="7 8">ATCC BAA-1854</strain>
    </source>
</reference>
<dbReference type="SUPFAM" id="SSF46626">
    <property type="entry name" value="Cytochrome c"/>
    <property type="match status" value="2"/>
</dbReference>
<keyword evidence="5" id="KW-0812">Transmembrane</keyword>
<sequence length="320" mass="35619">MKQIGKWIAIVILSLIVLITIGVSYIVLALPDVGKPEDIHVSLTPQRIARGEYLANHVALCTDCHSQRDWSKFAGPVTNGLIGEGGEVFDEKVGFPGDVSVPNITPYNLKSWTDGEIFRAITAGVRKNGSAIFPLMPWPYYSKMNREDVYSIIAYLRTLKSIKTSYPKAKLNFPLNILVYTMPQKAELRELPAKSDTLKYGEYLTRSAACMECHSQDNNGKIIPGLEFAGGHEYMVNGKIIKSANITPDKNTGIGNWTREVFVARFKTFNNPSKAPGINASNAQTIMPWYDYGGMSESDLKSIYTYLRTIKPVNNKVVNK</sequence>
<dbReference type="InterPro" id="IPR051459">
    <property type="entry name" value="Cytochrome_c-type_DH"/>
</dbReference>
<evidence type="ECO:0000313" key="7">
    <source>
        <dbReference type="EMBL" id="TWJ04789.1"/>
    </source>
</evidence>
<keyword evidence="1 4" id="KW-0349">Heme</keyword>
<evidence type="ECO:0000256" key="4">
    <source>
        <dbReference type="PROSITE-ProRule" id="PRU00433"/>
    </source>
</evidence>
<protein>
    <submittedName>
        <fullName evidence="7">Cytochrome c</fullName>
    </submittedName>
</protein>
<accession>A0A562UGP0</accession>
<evidence type="ECO:0000313" key="8">
    <source>
        <dbReference type="Proteomes" id="UP000317010"/>
    </source>
</evidence>
<evidence type="ECO:0000256" key="3">
    <source>
        <dbReference type="ARBA" id="ARBA00023004"/>
    </source>
</evidence>
<dbReference type="GO" id="GO:0046872">
    <property type="term" value="F:metal ion binding"/>
    <property type="evidence" value="ECO:0007669"/>
    <property type="project" value="UniProtKB-KW"/>
</dbReference>
<keyword evidence="2 4" id="KW-0479">Metal-binding</keyword>
<name>A0A562UGP0_9SPHI</name>
<evidence type="ECO:0000256" key="2">
    <source>
        <dbReference type="ARBA" id="ARBA00022723"/>
    </source>
</evidence>
<dbReference type="RefSeq" id="WP_144909283.1">
    <property type="nucleotide sequence ID" value="NZ_VLLI01000001.1"/>
</dbReference>
<gene>
    <name evidence="7" type="ORF">JN11_00510</name>
</gene>
<dbReference type="Gene3D" id="1.10.760.10">
    <property type="entry name" value="Cytochrome c-like domain"/>
    <property type="match status" value="2"/>
</dbReference>
<feature type="domain" description="Cytochrome c" evidence="6">
    <location>
        <begin position="196"/>
        <end position="311"/>
    </location>
</feature>
<comment type="caution">
    <text evidence="7">The sequence shown here is derived from an EMBL/GenBank/DDBJ whole genome shotgun (WGS) entry which is preliminary data.</text>
</comment>
<dbReference type="InterPro" id="IPR009056">
    <property type="entry name" value="Cyt_c-like_dom"/>
</dbReference>
<feature type="transmembrane region" description="Helical" evidence="5">
    <location>
        <begin position="7"/>
        <end position="28"/>
    </location>
</feature>
<keyword evidence="5" id="KW-1133">Transmembrane helix</keyword>
<dbReference type="EMBL" id="VLLI01000001">
    <property type="protein sequence ID" value="TWJ04789.1"/>
    <property type="molecule type" value="Genomic_DNA"/>
</dbReference>
<keyword evidence="5" id="KW-0472">Membrane</keyword>
<dbReference type="InterPro" id="IPR036909">
    <property type="entry name" value="Cyt_c-like_dom_sf"/>
</dbReference>
<keyword evidence="8" id="KW-1185">Reference proteome</keyword>
<dbReference type="PANTHER" id="PTHR35008">
    <property type="entry name" value="BLL4482 PROTEIN-RELATED"/>
    <property type="match status" value="1"/>
</dbReference>
<evidence type="ECO:0000259" key="6">
    <source>
        <dbReference type="PROSITE" id="PS51007"/>
    </source>
</evidence>
<dbReference type="GO" id="GO:0009055">
    <property type="term" value="F:electron transfer activity"/>
    <property type="evidence" value="ECO:0007669"/>
    <property type="project" value="InterPro"/>
</dbReference>
<feature type="domain" description="Cytochrome c" evidence="6">
    <location>
        <begin position="46"/>
        <end position="160"/>
    </location>
</feature>
<dbReference type="PROSITE" id="PS51007">
    <property type="entry name" value="CYTC"/>
    <property type="match status" value="2"/>
</dbReference>
<dbReference type="OrthoDB" id="9809720at2"/>
<evidence type="ECO:0000256" key="1">
    <source>
        <dbReference type="ARBA" id="ARBA00022617"/>
    </source>
</evidence>
<keyword evidence="3 4" id="KW-0408">Iron</keyword>
<evidence type="ECO:0000256" key="5">
    <source>
        <dbReference type="SAM" id="Phobius"/>
    </source>
</evidence>
<organism evidence="7 8">
    <name type="scientific">Mucilaginibacter frigoritolerans</name>
    <dbReference type="NCBI Taxonomy" id="652788"/>
    <lineage>
        <taxon>Bacteria</taxon>
        <taxon>Pseudomonadati</taxon>
        <taxon>Bacteroidota</taxon>
        <taxon>Sphingobacteriia</taxon>
        <taxon>Sphingobacteriales</taxon>
        <taxon>Sphingobacteriaceae</taxon>
        <taxon>Mucilaginibacter</taxon>
    </lineage>
</organism>
<dbReference type="PANTHER" id="PTHR35008:SF4">
    <property type="entry name" value="BLL4482 PROTEIN"/>
    <property type="match status" value="1"/>
</dbReference>
<dbReference type="AlphaFoldDB" id="A0A562UGP0"/>
<dbReference type="GO" id="GO:0020037">
    <property type="term" value="F:heme binding"/>
    <property type="evidence" value="ECO:0007669"/>
    <property type="project" value="InterPro"/>
</dbReference>
<dbReference type="Proteomes" id="UP000317010">
    <property type="component" value="Unassembled WGS sequence"/>
</dbReference>
<proteinExistence type="predicted"/>